<evidence type="ECO:0000256" key="5">
    <source>
        <dbReference type="ARBA" id="ARBA00022777"/>
    </source>
</evidence>
<feature type="domain" description="MAP3K TRAFs-binding" evidence="8">
    <location>
        <begin position="350"/>
        <end position="536"/>
    </location>
</feature>
<evidence type="ECO:0000259" key="10">
    <source>
        <dbReference type="Pfam" id="PF20309"/>
    </source>
</evidence>
<sequence>MAEQPNADICPIPLPPRTAPPGIITRIPSAITSPLSTDKHATNAAAHFARKLQIVLVMDLKAAKNMKIREMACNDVQKVADSLNVNLTQLDFDRLDFGETNALDVFYNADVALVDVSIAQQQPSLCYHIGVRESMGQSYNIILTEETSESLVNALKKTLAHLPLIVYILPNDSSSLLSVDKTSKIESLSQLKSGIDQIAEKPYTKCGRLVTFRSRLKQALKSVQIEASAHSREKFLSDLRKAREMQDVAEANRFLDKMRHRLDNPDVLSVDTLYQFMLSYRDYQNYDAMISLYDDLSRIENCSFVNAQAIRFLYAFALNSSHHSLMLLPNVSHQCTEYERKAVMISYSVKRNQEGDRDRALQTVLQVTSSCNDGAAVSPDIICLAGRIYKDKFITSNYEDRESLDKAIEWYRRAFDLSPLEYSGINLITLLRARGETFENNSEMQQIAVVLNSLLGRKGALANLSEYWDVATYFEVSVLAEDYPKACQAALKMAILKPPIWFLKSTMENIKLLNRCAATMSPVEKEKQQFLFWSEFFMEAIDSEEEIICGRFPVLIQEVTKQYTPSFLTLNVSEGSIILSHVLESSQQKKPPPGIHRWHFTAANIKAVSASKRDDRSMFLYVHENSDDFNLVFPSAAHCNKVMSSLIEMINELDGNAGRVLQDCEAQNRLE</sequence>
<protein>
    <submittedName>
        <fullName evidence="13">Mitogen-activated protein kinase kinase kinase</fullName>
    </submittedName>
</protein>
<dbReference type="PANTHER" id="PTHR11584">
    <property type="entry name" value="SERINE/THREONINE PROTEIN KINASE"/>
    <property type="match status" value="1"/>
</dbReference>
<feature type="domain" description="MAP3K TRAFs-binding" evidence="8">
    <location>
        <begin position="125"/>
        <end position="322"/>
    </location>
</feature>
<feature type="domain" description="MAP3K PH" evidence="9">
    <location>
        <begin position="550"/>
        <end position="649"/>
    </location>
</feature>
<evidence type="ECO:0000313" key="12">
    <source>
        <dbReference type="Proteomes" id="UP000271087"/>
    </source>
</evidence>
<evidence type="ECO:0000256" key="1">
    <source>
        <dbReference type="ARBA" id="ARBA00022527"/>
    </source>
</evidence>
<evidence type="ECO:0000313" key="13">
    <source>
        <dbReference type="WBParaSite" id="nOo.2.0.1.t08289-RA"/>
    </source>
</evidence>
<dbReference type="Pfam" id="PF13281">
    <property type="entry name" value="MAP3K_TRAF_bd"/>
    <property type="match status" value="2"/>
</dbReference>
<dbReference type="PANTHER" id="PTHR11584:SF394">
    <property type="entry name" value="APOPTOTIC SIGNAL-REGULATING KINASE 1, ISOFORM C"/>
    <property type="match status" value="1"/>
</dbReference>
<dbReference type="OrthoDB" id="275301at2759"/>
<dbReference type="AlphaFoldDB" id="A0A182EJK4"/>
<keyword evidence="7" id="KW-0175">Coiled coil</keyword>
<evidence type="ECO:0000256" key="3">
    <source>
        <dbReference type="ARBA" id="ARBA00022723"/>
    </source>
</evidence>
<dbReference type="GO" id="GO:0004674">
    <property type="term" value="F:protein serine/threonine kinase activity"/>
    <property type="evidence" value="ECO:0007669"/>
    <property type="project" value="UniProtKB-KW"/>
</dbReference>
<dbReference type="Pfam" id="PF19039">
    <property type="entry name" value="ASK_PH"/>
    <property type="match status" value="1"/>
</dbReference>
<dbReference type="InterPro" id="IPR046872">
    <property type="entry name" value="DRHyd-ASK"/>
</dbReference>
<name>A0A182EJK4_ONCOC</name>
<keyword evidence="5" id="KW-0418">Kinase</keyword>
<keyword evidence="2" id="KW-0808">Transferase</keyword>
<gene>
    <name evidence="11" type="ORF">NOO_LOCUS8289</name>
</gene>
<proteinExistence type="predicted"/>
<dbReference type="Pfam" id="PF20309">
    <property type="entry name" value="DRHyd-ASK"/>
    <property type="match status" value="1"/>
</dbReference>
<dbReference type="GO" id="GO:0000165">
    <property type="term" value="P:MAPK cascade"/>
    <property type="evidence" value="ECO:0007669"/>
    <property type="project" value="InterPro"/>
</dbReference>
<evidence type="ECO:0000256" key="4">
    <source>
        <dbReference type="ARBA" id="ARBA00022741"/>
    </source>
</evidence>
<evidence type="ECO:0000256" key="2">
    <source>
        <dbReference type="ARBA" id="ARBA00022679"/>
    </source>
</evidence>
<dbReference type="STRING" id="42157.A0A182EJK4"/>
<keyword evidence="1" id="KW-0723">Serine/threonine-protein kinase</keyword>
<reference evidence="13" key="1">
    <citation type="submission" date="2016-06" db="UniProtKB">
        <authorList>
            <consortium name="WormBaseParasite"/>
        </authorList>
    </citation>
    <scope>IDENTIFICATION</scope>
</reference>
<feature type="domain" description="MAP3K deoxyribohydrolase" evidence="10">
    <location>
        <begin position="75"/>
        <end position="110"/>
    </location>
</feature>
<evidence type="ECO:0000313" key="11">
    <source>
        <dbReference type="EMBL" id="VDK88871.1"/>
    </source>
</evidence>
<evidence type="ECO:0000256" key="7">
    <source>
        <dbReference type="ARBA" id="ARBA00023054"/>
    </source>
</evidence>
<organism evidence="13">
    <name type="scientific">Onchocerca ochengi</name>
    <name type="common">Filarial nematode worm</name>
    <dbReference type="NCBI Taxonomy" id="42157"/>
    <lineage>
        <taxon>Eukaryota</taxon>
        <taxon>Metazoa</taxon>
        <taxon>Ecdysozoa</taxon>
        <taxon>Nematoda</taxon>
        <taxon>Chromadorea</taxon>
        <taxon>Rhabditida</taxon>
        <taxon>Spirurina</taxon>
        <taxon>Spiruromorpha</taxon>
        <taxon>Filarioidea</taxon>
        <taxon>Onchocercidae</taxon>
        <taxon>Onchocerca</taxon>
    </lineage>
</organism>
<keyword evidence="4" id="KW-0547">Nucleotide-binding</keyword>
<keyword evidence="3" id="KW-0479">Metal-binding</keyword>
<evidence type="ECO:0000256" key="6">
    <source>
        <dbReference type="ARBA" id="ARBA00022840"/>
    </source>
</evidence>
<evidence type="ECO:0000259" key="9">
    <source>
        <dbReference type="Pfam" id="PF19039"/>
    </source>
</evidence>
<dbReference type="EMBL" id="UYRW01003386">
    <property type="protein sequence ID" value="VDK88871.1"/>
    <property type="molecule type" value="Genomic_DNA"/>
</dbReference>
<keyword evidence="12" id="KW-1185">Reference proteome</keyword>
<dbReference type="GO" id="GO:0046872">
    <property type="term" value="F:metal ion binding"/>
    <property type="evidence" value="ECO:0007669"/>
    <property type="project" value="UniProtKB-KW"/>
</dbReference>
<dbReference type="WBParaSite" id="nOo.2.0.1.t08289-RA">
    <property type="protein sequence ID" value="nOo.2.0.1.t08289-RA"/>
    <property type="gene ID" value="nOo.2.0.1.g08289"/>
</dbReference>
<reference evidence="11 12" key="2">
    <citation type="submission" date="2018-08" db="EMBL/GenBank/DDBJ databases">
        <authorList>
            <person name="Laetsch R D."/>
            <person name="Stevens L."/>
            <person name="Kumar S."/>
            <person name="Blaxter L. M."/>
        </authorList>
    </citation>
    <scope>NUCLEOTIDE SEQUENCE [LARGE SCALE GENOMIC DNA]</scope>
</reference>
<dbReference type="GO" id="GO:0005524">
    <property type="term" value="F:ATP binding"/>
    <property type="evidence" value="ECO:0007669"/>
    <property type="project" value="UniProtKB-KW"/>
</dbReference>
<accession>A0A182EJK4</accession>
<keyword evidence="6" id="KW-0067">ATP-binding</keyword>
<dbReference type="InterPro" id="IPR043969">
    <property type="entry name" value="MAP3K_PH"/>
</dbReference>
<evidence type="ECO:0000259" key="8">
    <source>
        <dbReference type="Pfam" id="PF13281"/>
    </source>
</evidence>
<dbReference type="Proteomes" id="UP000271087">
    <property type="component" value="Unassembled WGS sequence"/>
</dbReference>
<dbReference type="InterPro" id="IPR025136">
    <property type="entry name" value="MAP3K_TRAF-bd"/>
</dbReference>